<feature type="compositionally biased region" description="Polar residues" evidence="1">
    <location>
        <begin position="24"/>
        <end position="38"/>
    </location>
</feature>
<organism evidence="2 3">
    <name type="scientific">Kockovaella imperatae</name>
    <dbReference type="NCBI Taxonomy" id="4999"/>
    <lineage>
        <taxon>Eukaryota</taxon>
        <taxon>Fungi</taxon>
        <taxon>Dikarya</taxon>
        <taxon>Basidiomycota</taxon>
        <taxon>Agaricomycotina</taxon>
        <taxon>Tremellomycetes</taxon>
        <taxon>Tremellales</taxon>
        <taxon>Cuniculitremaceae</taxon>
        <taxon>Kockovaella</taxon>
    </lineage>
</organism>
<evidence type="ECO:0000313" key="3">
    <source>
        <dbReference type="Proteomes" id="UP000193218"/>
    </source>
</evidence>
<comment type="caution">
    <text evidence="2">The sequence shown here is derived from an EMBL/GenBank/DDBJ whole genome shotgun (WGS) entry which is preliminary data.</text>
</comment>
<name>A0A1Y1U9U4_9TREE</name>
<accession>A0A1Y1U9U4</accession>
<dbReference type="STRING" id="4999.A0A1Y1U9U4"/>
<feature type="compositionally biased region" description="Basic and acidic residues" evidence="1">
    <location>
        <begin position="114"/>
        <end position="123"/>
    </location>
</feature>
<feature type="region of interest" description="Disordered" evidence="1">
    <location>
        <begin position="182"/>
        <end position="222"/>
    </location>
</feature>
<gene>
    <name evidence="2" type="ORF">BD324DRAFT_134540</name>
</gene>
<dbReference type="AlphaFoldDB" id="A0A1Y1U9U4"/>
<feature type="region of interest" description="Disordered" evidence="1">
    <location>
        <begin position="1"/>
        <end position="162"/>
    </location>
</feature>
<feature type="compositionally biased region" description="Low complexity" evidence="1">
    <location>
        <begin position="585"/>
        <end position="605"/>
    </location>
</feature>
<evidence type="ECO:0000313" key="2">
    <source>
        <dbReference type="EMBL" id="ORX34798.1"/>
    </source>
</evidence>
<feature type="compositionally biased region" description="Polar residues" evidence="1">
    <location>
        <begin position="182"/>
        <end position="192"/>
    </location>
</feature>
<feature type="compositionally biased region" description="Polar residues" evidence="1">
    <location>
        <begin position="125"/>
        <end position="136"/>
    </location>
</feature>
<protein>
    <submittedName>
        <fullName evidence="2">Uncharacterized protein</fullName>
    </submittedName>
</protein>
<feature type="compositionally biased region" description="Polar residues" evidence="1">
    <location>
        <begin position="55"/>
        <end position="71"/>
    </location>
</feature>
<feature type="compositionally biased region" description="Basic and acidic residues" evidence="1">
    <location>
        <begin position="510"/>
        <end position="520"/>
    </location>
</feature>
<feature type="compositionally biased region" description="Low complexity" evidence="1">
    <location>
        <begin position="39"/>
        <end position="50"/>
    </location>
</feature>
<feature type="compositionally biased region" description="Low complexity" evidence="1">
    <location>
        <begin position="385"/>
        <end position="416"/>
    </location>
</feature>
<feature type="region of interest" description="Disordered" evidence="1">
    <location>
        <begin position="662"/>
        <end position="691"/>
    </location>
</feature>
<evidence type="ECO:0000256" key="1">
    <source>
        <dbReference type="SAM" id="MobiDB-lite"/>
    </source>
</evidence>
<keyword evidence="3" id="KW-1185">Reference proteome</keyword>
<dbReference type="GeneID" id="33553808"/>
<feature type="compositionally biased region" description="Low complexity" evidence="1">
    <location>
        <begin position="537"/>
        <end position="557"/>
    </location>
</feature>
<feature type="region of interest" description="Disordered" evidence="1">
    <location>
        <begin position="304"/>
        <end position="445"/>
    </location>
</feature>
<feature type="compositionally biased region" description="Acidic residues" evidence="1">
    <location>
        <begin position="357"/>
        <end position="368"/>
    </location>
</feature>
<dbReference type="InParanoid" id="A0A1Y1U9U4"/>
<feature type="compositionally biased region" description="Polar residues" evidence="1">
    <location>
        <begin position="559"/>
        <end position="577"/>
    </location>
</feature>
<feature type="compositionally biased region" description="Low complexity" evidence="1">
    <location>
        <begin position="207"/>
        <end position="216"/>
    </location>
</feature>
<dbReference type="EMBL" id="NBSH01000013">
    <property type="protein sequence ID" value="ORX34798.1"/>
    <property type="molecule type" value="Genomic_DNA"/>
</dbReference>
<dbReference type="RefSeq" id="XP_021869040.1">
    <property type="nucleotide sequence ID" value="XM_022012000.1"/>
</dbReference>
<feature type="compositionally biased region" description="Low complexity" evidence="1">
    <location>
        <begin position="137"/>
        <end position="153"/>
    </location>
</feature>
<dbReference type="OrthoDB" id="2596590at2759"/>
<proteinExistence type="predicted"/>
<feature type="region of interest" description="Disordered" evidence="1">
    <location>
        <begin position="236"/>
        <end position="257"/>
    </location>
</feature>
<feature type="compositionally biased region" description="Polar residues" evidence="1">
    <location>
        <begin position="430"/>
        <end position="439"/>
    </location>
</feature>
<feature type="compositionally biased region" description="Acidic residues" evidence="1">
    <location>
        <begin position="325"/>
        <end position="334"/>
    </location>
</feature>
<feature type="region of interest" description="Disordered" evidence="1">
    <location>
        <begin position="494"/>
        <end position="605"/>
    </location>
</feature>
<dbReference type="Proteomes" id="UP000193218">
    <property type="component" value="Unassembled WGS sequence"/>
</dbReference>
<reference evidence="2 3" key="1">
    <citation type="submission" date="2017-03" db="EMBL/GenBank/DDBJ databases">
        <title>Widespread Adenine N6-methylation of Active Genes in Fungi.</title>
        <authorList>
            <consortium name="DOE Joint Genome Institute"/>
            <person name="Mondo S.J."/>
            <person name="Dannebaum R.O."/>
            <person name="Kuo R.C."/>
            <person name="Louie K.B."/>
            <person name="Bewick A.J."/>
            <person name="Labutti K."/>
            <person name="Haridas S."/>
            <person name="Kuo A."/>
            <person name="Salamov A."/>
            <person name="Ahrendt S.R."/>
            <person name="Lau R."/>
            <person name="Bowen B.P."/>
            <person name="Lipzen A."/>
            <person name="Sullivan W."/>
            <person name="Andreopoulos W.B."/>
            <person name="Clum A."/>
            <person name="Lindquist E."/>
            <person name="Daum C."/>
            <person name="Northen T.R."/>
            <person name="Ramamoorthy G."/>
            <person name="Schmitz R.J."/>
            <person name="Gryganskyi A."/>
            <person name="Culley D."/>
            <person name="Magnuson J."/>
            <person name="James T.Y."/>
            <person name="O'Malley M.A."/>
            <person name="Stajich J.E."/>
            <person name="Spatafora J.W."/>
            <person name="Visel A."/>
            <person name="Grigoriev I.V."/>
        </authorList>
    </citation>
    <scope>NUCLEOTIDE SEQUENCE [LARGE SCALE GENOMIC DNA]</scope>
    <source>
        <strain evidence="2 3">NRRL Y-17943</strain>
    </source>
</reference>
<sequence length="691" mass="72019">MDEPGRPSTPDSQQRHGDHAYMGSPSQAHSLNTGTAFLSNSVSNQQPSSPARYAATSNAFGLATSPSSSMSPREFKLNLGSSDRSPPSAGTIAARRLRRPSLLGLAKANSLSELRSESDRKNDPVSPTTILSNPIQDSSSSDAPAEASSISPIAPLPQNPSASPWSNAPFLASIRARSSASPLSIENLTTRTPAPGRDMDPRGSTRSSSSSSLLDVDSADVEDNRSPLRWIPSHLQHNSARRRGKSRMEISEPGSPPLARAMDNQAFQGRPLPATLLATLISESSPLEHEMRSEARLQRLIASHPRAMPFTPRPSRSSRGRFPETADDDDDDDAMGFGAHPWRLSSFAGRRVSSSDSDSDDMPMEDTGPEPVNAAFAAGMDMDRPGSSSSSASAFAVSGSFASRSASGSGPGTNNQPTPPGSNAPWAKSTRMSVSSSGNGMVPSPGVPTGLPFAFGSLGVGGSTPQASPTVERIELVGSPSAVSVPSPSLLQYRESQGGSASVRPGKRKVNVEDRFDPYKRPRATSPALTTSVTGFPMSPSRSSNPIPIPHSPSHAPFQPSSLSTPGGNFSLSNRQGRPTHPYTRPMSSRSRAASPALSIGSTSGILSTSLGERSGGMLAGRPSLSLGQAFIPTGSGAPLTSETAASQGLGSLGLLSLANERRTSGDDGAMEVVREDSEGSEGTQEAMEED</sequence>